<name>A0ABP0LB28_9DINO</name>
<keyword evidence="1" id="KW-0732">Signal</keyword>
<dbReference type="CDD" id="cd22997">
    <property type="entry name" value="GT_LH"/>
    <property type="match status" value="1"/>
</dbReference>
<gene>
    <name evidence="2" type="ORF">SCF082_LOCUS21630</name>
</gene>
<protein>
    <submittedName>
        <fullName evidence="2">Uncharacterized protein</fullName>
    </submittedName>
</protein>
<dbReference type="Proteomes" id="UP001642464">
    <property type="component" value="Unassembled WGS sequence"/>
</dbReference>
<feature type="chain" id="PRO_5047042659" evidence="1">
    <location>
        <begin position="23"/>
        <end position="291"/>
    </location>
</feature>
<reference evidence="2 3" key="1">
    <citation type="submission" date="2024-02" db="EMBL/GenBank/DDBJ databases">
        <authorList>
            <person name="Chen Y."/>
            <person name="Shah S."/>
            <person name="Dougan E. K."/>
            <person name="Thang M."/>
            <person name="Chan C."/>
        </authorList>
    </citation>
    <scope>NUCLEOTIDE SEQUENCE [LARGE SCALE GENOMIC DNA]</scope>
</reference>
<comment type="caution">
    <text evidence="2">The sequence shown here is derived from an EMBL/GenBank/DDBJ whole genome shotgun (WGS) entry which is preliminary data.</text>
</comment>
<organism evidence="2 3">
    <name type="scientific">Durusdinium trenchii</name>
    <dbReference type="NCBI Taxonomy" id="1381693"/>
    <lineage>
        <taxon>Eukaryota</taxon>
        <taxon>Sar</taxon>
        <taxon>Alveolata</taxon>
        <taxon>Dinophyceae</taxon>
        <taxon>Suessiales</taxon>
        <taxon>Symbiodiniaceae</taxon>
        <taxon>Durusdinium</taxon>
    </lineage>
</organism>
<dbReference type="EMBL" id="CAXAMM010015380">
    <property type="protein sequence ID" value="CAK9036188.1"/>
    <property type="molecule type" value="Genomic_DNA"/>
</dbReference>
<accession>A0ABP0LB28</accession>
<proteinExistence type="predicted"/>
<evidence type="ECO:0000256" key="1">
    <source>
        <dbReference type="SAM" id="SignalP"/>
    </source>
</evidence>
<sequence>MRSLTNSLHHVVALSLLPSSLSIICDGESHLHIASFTSELATSMGAFFASTMRMLGRVTLLDDGKGATWPPYKRLLIYRDYLRRLPDLSICDWVLLIDSYDTVIMEGEEGILEILHRLEQQTGVSSFFGAEALCQTECRAQEQAAAQRHVDTPWKYLNAGLHAGRLWAMRRIFEEPINVSTAWTDQVSASPKKRPGKWQDWAINLTLAKPDLAVLDYRQELFMTLGEERMKDEGLLFSSASLLPVCLDVFLWEGFDMGHVNGAESGEGQCSYLRSTGGMEGEQLTKGSFSW</sequence>
<evidence type="ECO:0000313" key="3">
    <source>
        <dbReference type="Proteomes" id="UP001642464"/>
    </source>
</evidence>
<keyword evidence="3" id="KW-1185">Reference proteome</keyword>
<evidence type="ECO:0000313" key="2">
    <source>
        <dbReference type="EMBL" id="CAK9036188.1"/>
    </source>
</evidence>
<feature type="signal peptide" evidence="1">
    <location>
        <begin position="1"/>
        <end position="22"/>
    </location>
</feature>